<name>A0A563DY70_9MICO</name>
<keyword evidence="1" id="KW-1133">Transmembrane helix</keyword>
<dbReference type="InterPro" id="IPR021450">
    <property type="entry name" value="DUF3100"/>
</dbReference>
<dbReference type="OrthoDB" id="5451070at2"/>
<dbReference type="Proteomes" id="UP000320244">
    <property type="component" value="Unassembled WGS sequence"/>
</dbReference>
<keyword evidence="3" id="KW-1185">Reference proteome</keyword>
<feature type="transmembrane region" description="Helical" evidence="1">
    <location>
        <begin position="236"/>
        <end position="260"/>
    </location>
</feature>
<gene>
    <name evidence="2" type="ORF">FGL98_14655</name>
</gene>
<evidence type="ECO:0000256" key="1">
    <source>
        <dbReference type="SAM" id="Phobius"/>
    </source>
</evidence>
<evidence type="ECO:0000313" key="3">
    <source>
        <dbReference type="Proteomes" id="UP000320244"/>
    </source>
</evidence>
<comment type="caution">
    <text evidence="2">The sequence shown here is derived from an EMBL/GenBank/DDBJ whole genome shotgun (WGS) entry which is preliminary data.</text>
</comment>
<proteinExistence type="predicted"/>
<dbReference type="RefSeq" id="WP_146317729.1">
    <property type="nucleotide sequence ID" value="NZ_VCQV01000021.1"/>
</dbReference>
<dbReference type="AlphaFoldDB" id="A0A563DY70"/>
<feature type="transmembrane region" description="Helical" evidence="1">
    <location>
        <begin position="122"/>
        <end position="144"/>
    </location>
</feature>
<feature type="transmembrane region" description="Helical" evidence="1">
    <location>
        <begin position="172"/>
        <end position="195"/>
    </location>
</feature>
<keyword evidence="1" id="KW-0812">Transmembrane</keyword>
<feature type="transmembrane region" description="Helical" evidence="1">
    <location>
        <begin position="207"/>
        <end position="229"/>
    </location>
</feature>
<accession>A0A563DY70</accession>
<evidence type="ECO:0000313" key="2">
    <source>
        <dbReference type="EMBL" id="TWP35166.1"/>
    </source>
</evidence>
<feature type="transmembrane region" description="Helical" evidence="1">
    <location>
        <begin position="337"/>
        <end position="354"/>
    </location>
</feature>
<protein>
    <submittedName>
        <fullName evidence="2">DUF3100 domain-containing protein</fullName>
    </submittedName>
</protein>
<reference evidence="2 3" key="1">
    <citation type="submission" date="2019-05" db="EMBL/GenBank/DDBJ databases">
        <authorList>
            <person name="Lee S.D."/>
        </authorList>
    </citation>
    <scope>NUCLEOTIDE SEQUENCE [LARGE SCALE GENOMIC DNA]</scope>
    <source>
        <strain evidence="2 3">C5-26</strain>
    </source>
</reference>
<reference evidence="2 3" key="2">
    <citation type="submission" date="2019-08" db="EMBL/GenBank/DDBJ databases">
        <title>Jejuicoccus antrihumi gen. nov., sp. nov., a new member of the family Dermacoccaceae isolated from a cave.</title>
        <authorList>
            <person name="Schumann P."/>
            <person name="Kim I.S."/>
        </authorList>
    </citation>
    <scope>NUCLEOTIDE SEQUENCE [LARGE SCALE GENOMIC DNA]</scope>
    <source>
        <strain evidence="2 3">C5-26</strain>
    </source>
</reference>
<feature type="transmembrane region" description="Helical" evidence="1">
    <location>
        <begin position="360"/>
        <end position="379"/>
    </location>
</feature>
<feature type="transmembrane region" description="Helical" evidence="1">
    <location>
        <begin position="391"/>
        <end position="409"/>
    </location>
</feature>
<organism evidence="2 3">
    <name type="scientific">Leekyejoonella antrihumi</name>
    <dbReference type="NCBI Taxonomy" id="1660198"/>
    <lineage>
        <taxon>Bacteria</taxon>
        <taxon>Bacillati</taxon>
        <taxon>Actinomycetota</taxon>
        <taxon>Actinomycetes</taxon>
        <taxon>Micrococcales</taxon>
        <taxon>Dermacoccaceae</taxon>
        <taxon>Leekyejoonella</taxon>
    </lineage>
</organism>
<dbReference type="Pfam" id="PF11299">
    <property type="entry name" value="DUF3100"/>
    <property type="match status" value="1"/>
</dbReference>
<feature type="transmembrane region" description="Helical" evidence="1">
    <location>
        <begin position="421"/>
        <end position="441"/>
    </location>
</feature>
<feature type="transmembrane region" description="Helical" evidence="1">
    <location>
        <begin position="20"/>
        <end position="40"/>
    </location>
</feature>
<keyword evidence="1" id="KW-0472">Membrane</keyword>
<feature type="transmembrane region" description="Helical" evidence="1">
    <location>
        <begin position="46"/>
        <end position="68"/>
    </location>
</feature>
<dbReference type="EMBL" id="VCQV01000021">
    <property type="protein sequence ID" value="TWP35166.1"/>
    <property type="molecule type" value="Genomic_DNA"/>
</dbReference>
<sequence>MIDSQTVAEVQTPTRTSTSADWVTAVVLSTAISIAAVLIGEHSFHLGTAVIVLVPIIWAVLIGGLIGVQRIRPITPGTRGVATLLIEVGIILFLARLGTGIGPSLADMGEIGPAIMLQELGHIFGTVILALPVAVGIGLGRAAVGACWSIDRESFLAYAIERFGLRSPEYRGVFSVWLLGTLFGAAFISLIAGILGGMDIFDPRALALGLGLGSGSMMLGGVGALSVIYPQHKAEIIALAALSNLVTNIVGFYAGVFISLPMCRRLYTFWARVFGKADNGTDATAARGTTTGEAITSVEKDPAPAMTWRVGVLVYAITAVCDLTINWVGTKALHWDDLTGIAILLALTYISITVSQKFPMLPSSVVVLALATIVSAPFFPVAHLVVTSMSGLDVIMTGLAVIALIGLTLGRDVAALKSLSWKVVIVALITYTASFVAAATISQFTLHL</sequence>
<feature type="transmembrane region" description="Helical" evidence="1">
    <location>
        <begin position="80"/>
        <end position="102"/>
    </location>
</feature>